<keyword evidence="2" id="KW-0732">Signal</keyword>
<reference evidence="3" key="1">
    <citation type="submission" date="2020-01" db="EMBL/GenBank/DDBJ databases">
        <title>Identification and distribution of gene clusters putatively required for synthesis of sphingolipid metabolism inhibitors in phylogenetically diverse species of the filamentous fungus Fusarium.</title>
        <authorList>
            <person name="Kim H.-S."/>
            <person name="Busman M."/>
            <person name="Brown D.W."/>
            <person name="Divon H."/>
            <person name="Uhlig S."/>
            <person name="Proctor R.H."/>
        </authorList>
    </citation>
    <scope>NUCLEOTIDE SEQUENCE</scope>
    <source>
        <strain evidence="3">NRRL 53441</strain>
    </source>
</reference>
<proteinExistence type="predicted"/>
<feature type="chain" id="PRO_5034225536" evidence="2">
    <location>
        <begin position="23"/>
        <end position="125"/>
    </location>
</feature>
<feature type="signal peptide" evidence="2">
    <location>
        <begin position="1"/>
        <end position="22"/>
    </location>
</feature>
<keyword evidence="1" id="KW-1133">Transmembrane helix</keyword>
<evidence type="ECO:0000313" key="4">
    <source>
        <dbReference type="Proteomes" id="UP000605986"/>
    </source>
</evidence>
<dbReference type="Proteomes" id="UP000605986">
    <property type="component" value="Unassembled WGS sequence"/>
</dbReference>
<keyword evidence="4" id="KW-1185">Reference proteome</keyword>
<feature type="transmembrane region" description="Helical" evidence="1">
    <location>
        <begin position="46"/>
        <end position="66"/>
    </location>
</feature>
<dbReference type="EMBL" id="JAADJG010000449">
    <property type="protein sequence ID" value="KAF4446574.1"/>
    <property type="molecule type" value="Genomic_DNA"/>
</dbReference>
<comment type="caution">
    <text evidence="3">The sequence shown here is derived from an EMBL/GenBank/DDBJ whole genome shotgun (WGS) entry which is preliminary data.</text>
</comment>
<dbReference type="Pfam" id="PF14087">
    <property type="entry name" value="DUF4267"/>
    <property type="match status" value="1"/>
</dbReference>
<feature type="transmembrane region" description="Helical" evidence="1">
    <location>
        <begin position="73"/>
        <end position="94"/>
    </location>
</feature>
<dbReference type="AlphaFoldDB" id="A0A8H4KCS0"/>
<gene>
    <name evidence="3" type="ORF">F53441_9801</name>
</gene>
<accession>A0A8H4KCS0</accession>
<evidence type="ECO:0000313" key="3">
    <source>
        <dbReference type="EMBL" id="KAF4446574.1"/>
    </source>
</evidence>
<organism evidence="3 4">
    <name type="scientific">Fusarium austroafricanum</name>
    <dbReference type="NCBI Taxonomy" id="2364996"/>
    <lineage>
        <taxon>Eukaryota</taxon>
        <taxon>Fungi</taxon>
        <taxon>Dikarya</taxon>
        <taxon>Ascomycota</taxon>
        <taxon>Pezizomycotina</taxon>
        <taxon>Sordariomycetes</taxon>
        <taxon>Hypocreomycetidae</taxon>
        <taxon>Hypocreales</taxon>
        <taxon>Nectriaceae</taxon>
        <taxon>Fusarium</taxon>
        <taxon>Fusarium concolor species complex</taxon>
    </lineage>
</organism>
<dbReference type="OrthoDB" id="5081179at2759"/>
<protein>
    <submittedName>
        <fullName evidence="3">Gluconate 5-dehydrogenase</fullName>
    </submittedName>
</protein>
<sequence>MGFSELAIYALGLACIVRSIMAFTNPQAEYALNGLRHTVTPKDDPSPGPIYVLGTWELCVGILLIVHQVDGNVAGITTLLSLMGLYKAGVAILLWKIGGADKLSKISANVMTAVVLLQWASYKSP</sequence>
<name>A0A8H4KCS0_9HYPO</name>
<evidence type="ECO:0000256" key="2">
    <source>
        <dbReference type="SAM" id="SignalP"/>
    </source>
</evidence>
<keyword evidence="1" id="KW-0812">Transmembrane</keyword>
<keyword evidence="1" id="KW-0472">Membrane</keyword>
<evidence type="ECO:0000256" key="1">
    <source>
        <dbReference type="SAM" id="Phobius"/>
    </source>
</evidence>
<dbReference type="InterPro" id="IPR025363">
    <property type="entry name" value="DUF4267"/>
</dbReference>